<evidence type="ECO:0000313" key="6">
    <source>
        <dbReference type="EMBL" id="QUC11184.1"/>
    </source>
</evidence>
<dbReference type="InterPro" id="IPR050109">
    <property type="entry name" value="HTH-type_TetR-like_transc_reg"/>
</dbReference>
<dbReference type="InterPro" id="IPR025996">
    <property type="entry name" value="MT1864/Rv1816-like_C"/>
</dbReference>
<reference evidence="6" key="2">
    <citation type="submission" date="2021-03" db="EMBL/GenBank/DDBJ databases">
        <title>Human Oral Microbial Genomes.</title>
        <authorList>
            <person name="Johnston C.D."/>
            <person name="Chen T."/>
            <person name="Dewhirst F.E."/>
        </authorList>
    </citation>
    <scope>NUCLEOTIDE SEQUENCE</scope>
    <source>
        <strain evidence="6">F0714</strain>
    </source>
</reference>
<dbReference type="Gene3D" id="1.10.357.10">
    <property type="entry name" value="Tetracycline Repressor, domain 2"/>
    <property type="match status" value="1"/>
</dbReference>
<dbReference type="Pfam" id="PF13305">
    <property type="entry name" value="TetR_C_33"/>
    <property type="match status" value="1"/>
</dbReference>
<dbReference type="GO" id="GO:0000976">
    <property type="term" value="F:transcription cis-regulatory region binding"/>
    <property type="evidence" value="ECO:0007669"/>
    <property type="project" value="TreeGrafter"/>
</dbReference>
<dbReference type="GO" id="GO:0003700">
    <property type="term" value="F:DNA-binding transcription factor activity"/>
    <property type="evidence" value="ECO:0007669"/>
    <property type="project" value="TreeGrafter"/>
</dbReference>
<feature type="DNA-binding region" description="H-T-H motif" evidence="4">
    <location>
        <begin position="34"/>
        <end position="53"/>
    </location>
</feature>
<dbReference type="PROSITE" id="PS50977">
    <property type="entry name" value="HTH_TETR_2"/>
    <property type="match status" value="1"/>
</dbReference>
<dbReference type="RefSeq" id="WP_014848056.1">
    <property type="nucleotide sequence ID" value="NZ_CAJZDL010000115.1"/>
</dbReference>
<dbReference type="Proteomes" id="UP000273044">
    <property type="component" value="Chromosome"/>
</dbReference>
<dbReference type="GeneID" id="64408442"/>
<dbReference type="Proteomes" id="UP000677180">
    <property type="component" value="Chromosome"/>
</dbReference>
<evidence type="ECO:0000256" key="2">
    <source>
        <dbReference type="ARBA" id="ARBA00023125"/>
    </source>
</evidence>
<evidence type="ECO:0000256" key="3">
    <source>
        <dbReference type="ARBA" id="ARBA00023163"/>
    </source>
</evidence>
<dbReference type="InterPro" id="IPR036271">
    <property type="entry name" value="Tet_transcr_reg_TetR-rel_C_sf"/>
</dbReference>
<dbReference type="OrthoDB" id="3210322at2"/>
<feature type="domain" description="HTH tetR-type" evidence="5">
    <location>
        <begin position="11"/>
        <end position="71"/>
    </location>
</feature>
<evidence type="ECO:0000259" key="5">
    <source>
        <dbReference type="PROSITE" id="PS50977"/>
    </source>
</evidence>
<dbReference type="InterPro" id="IPR009057">
    <property type="entry name" value="Homeodomain-like_sf"/>
</dbReference>
<dbReference type="EMBL" id="CP072385">
    <property type="protein sequence ID" value="QUC11184.1"/>
    <property type="molecule type" value="Genomic_DNA"/>
</dbReference>
<keyword evidence="8" id="KW-1185">Reference proteome</keyword>
<evidence type="ECO:0000256" key="1">
    <source>
        <dbReference type="ARBA" id="ARBA00023015"/>
    </source>
</evidence>
<dbReference type="SUPFAM" id="SSF46689">
    <property type="entry name" value="Homeodomain-like"/>
    <property type="match status" value="1"/>
</dbReference>
<keyword evidence="2 4" id="KW-0238">DNA-binding</keyword>
<dbReference type="Pfam" id="PF00440">
    <property type="entry name" value="TetR_N"/>
    <property type="match status" value="1"/>
</dbReference>
<dbReference type="SUPFAM" id="SSF48498">
    <property type="entry name" value="Tetracyclin repressor-like, C-terminal domain"/>
    <property type="match status" value="1"/>
</dbReference>
<organism evidence="7 8">
    <name type="scientific">Arachnia propionica</name>
    <dbReference type="NCBI Taxonomy" id="1750"/>
    <lineage>
        <taxon>Bacteria</taxon>
        <taxon>Bacillati</taxon>
        <taxon>Actinomycetota</taxon>
        <taxon>Actinomycetes</taxon>
        <taxon>Propionibacteriales</taxon>
        <taxon>Propionibacteriaceae</taxon>
        <taxon>Arachnia</taxon>
    </lineage>
</organism>
<evidence type="ECO:0000256" key="4">
    <source>
        <dbReference type="PROSITE-ProRule" id="PRU00335"/>
    </source>
</evidence>
<proteinExistence type="predicted"/>
<evidence type="ECO:0000313" key="8">
    <source>
        <dbReference type="Proteomes" id="UP000273044"/>
    </source>
</evidence>
<reference evidence="7 8" key="1">
    <citation type="submission" date="2018-12" db="EMBL/GenBank/DDBJ databases">
        <authorList>
            <consortium name="Pathogen Informatics"/>
        </authorList>
    </citation>
    <scope>NUCLEOTIDE SEQUENCE [LARGE SCALE GENOMIC DNA]</scope>
    <source>
        <strain evidence="7 8">NCTC12967</strain>
    </source>
</reference>
<dbReference type="PANTHER" id="PTHR30055:SF243">
    <property type="entry name" value="HTH-TYPE TRANSCRIPTIONAL REGULATOR RV1816"/>
    <property type="match status" value="1"/>
</dbReference>
<evidence type="ECO:0000313" key="7">
    <source>
        <dbReference type="EMBL" id="VEH71716.1"/>
    </source>
</evidence>
<gene>
    <name evidence="6" type="ORF">J5A53_00295</name>
    <name evidence="7" type="ORF">NCTC12967_03043</name>
</gene>
<dbReference type="AlphaFoldDB" id="A0A3N4DN15"/>
<sequence>MTPTPRRQARDAFTRRLLEVAHRHLVEQGASGLGMRALARDLEVTPGALYRYVKSRDDLLTLLIVDAYESLGKAVEEAEGRIPRGDHEGRWVALWHATRTWALEHRNEYGLIYGTPVPGYQAPPETIPAASRISILLARIASDMRSQAGTTPPPDSPEPGPALREDLARVRHWISEQGMPGDVPDELILIVLRGWTELFGCINMELFGHYVGSVENGAAFLDELAHRSFKELQDRTGP</sequence>
<dbReference type="EMBL" id="LR134406">
    <property type="protein sequence ID" value="VEH71716.1"/>
    <property type="molecule type" value="Genomic_DNA"/>
</dbReference>
<protein>
    <submittedName>
        <fullName evidence="7">Bacterial regulatory proteins, tetR family</fullName>
    </submittedName>
    <submittedName>
        <fullName evidence="6">TetR/AcrR family transcriptional regulator</fullName>
    </submittedName>
</protein>
<dbReference type="PANTHER" id="PTHR30055">
    <property type="entry name" value="HTH-TYPE TRANSCRIPTIONAL REGULATOR RUTR"/>
    <property type="match status" value="1"/>
</dbReference>
<accession>A0A3N4DN15</accession>
<keyword evidence="3" id="KW-0804">Transcription</keyword>
<keyword evidence="1" id="KW-0805">Transcription regulation</keyword>
<dbReference type="InterPro" id="IPR001647">
    <property type="entry name" value="HTH_TetR"/>
</dbReference>
<dbReference type="OMA" id="WTAVCEG"/>
<name>A0A3N4DN15_9ACTN</name>